<accession>A0A5C3ML06</accession>
<evidence type="ECO:0000256" key="1">
    <source>
        <dbReference type="ARBA" id="ARBA00005179"/>
    </source>
</evidence>
<dbReference type="GO" id="GO:0016740">
    <property type="term" value="F:transferase activity"/>
    <property type="evidence" value="ECO:0007669"/>
    <property type="project" value="UniProtKB-KW"/>
</dbReference>
<name>A0A5C3ML06_9AGAM</name>
<sequence length="302" mass="34214">MTDLSDAPKPWLLPLDDRYYYLDEEEAYFFKTETGITDEDELKRHIISVQKKAFEVHQYPCIRIFEFARLKMARLPAYPHLLELGRERQDAIFLDLGCCFGNDVRKAVQDGFPVKNCVASDLENGLWELGHEMFCSTPESFPVPFVQGDILDPEFLRPWPSLPSKNFAGTETIPRDLQSLNPLRGRVSAVFTGAFFHLFSEQTQAKVAAALACLISDEPGSMLFGVQGGAAEKGIWQPTGSAYTMFCHSPGSWRELWTGIFGEDKVDVQARLRKEIGGDDFFGMFPGNKNPYHVLEWSVIRL</sequence>
<comment type="similarity">
    <text evidence="4">Belongs to the class I-like SAM-binding methyltransferase superfamily.</text>
</comment>
<dbReference type="InterPro" id="IPR051654">
    <property type="entry name" value="Meroterpenoid_MTases"/>
</dbReference>
<evidence type="ECO:0000313" key="6">
    <source>
        <dbReference type="Proteomes" id="UP000305948"/>
    </source>
</evidence>
<keyword evidence="3" id="KW-0949">S-adenosyl-L-methionine</keyword>
<dbReference type="STRING" id="5364.A0A5C3ML06"/>
<comment type="pathway">
    <text evidence="1">Secondary metabolite biosynthesis.</text>
</comment>
<dbReference type="InterPro" id="IPR029063">
    <property type="entry name" value="SAM-dependent_MTases_sf"/>
</dbReference>
<dbReference type="AlphaFoldDB" id="A0A5C3ML06"/>
<keyword evidence="2" id="KW-0808">Transferase</keyword>
<evidence type="ECO:0008006" key="7">
    <source>
        <dbReference type="Google" id="ProtNLM"/>
    </source>
</evidence>
<dbReference type="PANTHER" id="PTHR35897:SF1">
    <property type="entry name" value="METHYLTRANSFERASE AUSD"/>
    <property type="match status" value="1"/>
</dbReference>
<reference evidence="5 6" key="1">
    <citation type="journal article" date="2019" name="Nat. Ecol. Evol.">
        <title>Megaphylogeny resolves global patterns of mushroom evolution.</title>
        <authorList>
            <person name="Varga T."/>
            <person name="Krizsan K."/>
            <person name="Foldi C."/>
            <person name="Dima B."/>
            <person name="Sanchez-Garcia M."/>
            <person name="Sanchez-Ramirez S."/>
            <person name="Szollosi G.J."/>
            <person name="Szarkandi J.G."/>
            <person name="Papp V."/>
            <person name="Albert L."/>
            <person name="Andreopoulos W."/>
            <person name="Angelini C."/>
            <person name="Antonin V."/>
            <person name="Barry K.W."/>
            <person name="Bougher N.L."/>
            <person name="Buchanan P."/>
            <person name="Buyck B."/>
            <person name="Bense V."/>
            <person name="Catcheside P."/>
            <person name="Chovatia M."/>
            <person name="Cooper J."/>
            <person name="Damon W."/>
            <person name="Desjardin D."/>
            <person name="Finy P."/>
            <person name="Geml J."/>
            <person name="Haridas S."/>
            <person name="Hughes K."/>
            <person name="Justo A."/>
            <person name="Karasinski D."/>
            <person name="Kautmanova I."/>
            <person name="Kiss B."/>
            <person name="Kocsube S."/>
            <person name="Kotiranta H."/>
            <person name="LaButti K.M."/>
            <person name="Lechner B.E."/>
            <person name="Liimatainen K."/>
            <person name="Lipzen A."/>
            <person name="Lukacs Z."/>
            <person name="Mihaltcheva S."/>
            <person name="Morgado L.N."/>
            <person name="Niskanen T."/>
            <person name="Noordeloos M.E."/>
            <person name="Ohm R.A."/>
            <person name="Ortiz-Santana B."/>
            <person name="Ovrebo C."/>
            <person name="Racz N."/>
            <person name="Riley R."/>
            <person name="Savchenko A."/>
            <person name="Shiryaev A."/>
            <person name="Soop K."/>
            <person name="Spirin V."/>
            <person name="Szebenyi C."/>
            <person name="Tomsovsky M."/>
            <person name="Tulloss R.E."/>
            <person name="Uehling J."/>
            <person name="Grigoriev I.V."/>
            <person name="Vagvolgyi C."/>
            <person name="Papp T."/>
            <person name="Martin F.M."/>
            <person name="Miettinen O."/>
            <person name="Hibbett D.S."/>
            <person name="Nagy L.G."/>
        </authorList>
    </citation>
    <scope>NUCLEOTIDE SEQUENCE [LARGE SCALE GENOMIC DNA]</scope>
    <source>
        <strain evidence="5 6">OMC1185</strain>
    </source>
</reference>
<protein>
    <recommendedName>
        <fullName evidence="7">Methyltransferase domain-containing protein</fullName>
    </recommendedName>
</protein>
<proteinExistence type="inferred from homology"/>
<organism evidence="5 6">
    <name type="scientific">Heliocybe sulcata</name>
    <dbReference type="NCBI Taxonomy" id="5364"/>
    <lineage>
        <taxon>Eukaryota</taxon>
        <taxon>Fungi</taxon>
        <taxon>Dikarya</taxon>
        <taxon>Basidiomycota</taxon>
        <taxon>Agaricomycotina</taxon>
        <taxon>Agaricomycetes</taxon>
        <taxon>Gloeophyllales</taxon>
        <taxon>Gloeophyllaceae</taxon>
        <taxon>Heliocybe</taxon>
    </lineage>
</organism>
<dbReference type="SUPFAM" id="SSF53335">
    <property type="entry name" value="S-adenosyl-L-methionine-dependent methyltransferases"/>
    <property type="match status" value="1"/>
</dbReference>
<gene>
    <name evidence="5" type="ORF">OE88DRAFT_1638905</name>
</gene>
<keyword evidence="6" id="KW-1185">Reference proteome</keyword>
<evidence type="ECO:0000313" key="5">
    <source>
        <dbReference type="EMBL" id="TFK45994.1"/>
    </source>
</evidence>
<dbReference type="EMBL" id="ML213534">
    <property type="protein sequence ID" value="TFK45994.1"/>
    <property type="molecule type" value="Genomic_DNA"/>
</dbReference>
<dbReference type="Proteomes" id="UP000305948">
    <property type="component" value="Unassembled WGS sequence"/>
</dbReference>
<dbReference type="OrthoDB" id="2094832at2759"/>
<evidence type="ECO:0000256" key="4">
    <source>
        <dbReference type="ARBA" id="ARBA00038314"/>
    </source>
</evidence>
<evidence type="ECO:0000256" key="3">
    <source>
        <dbReference type="ARBA" id="ARBA00022691"/>
    </source>
</evidence>
<dbReference type="PANTHER" id="PTHR35897">
    <property type="entry name" value="METHYLTRANSFERASE AUSD"/>
    <property type="match status" value="1"/>
</dbReference>
<evidence type="ECO:0000256" key="2">
    <source>
        <dbReference type="ARBA" id="ARBA00022679"/>
    </source>
</evidence>